<dbReference type="STRING" id="1220924.W2RSU6"/>
<organism evidence="1 2">
    <name type="scientific">Cyphellophora europaea (strain CBS 101466)</name>
    <name type="common">Phialophora europaea</name>
    <dbReference type="NCBI Taxonomy" id="1220924"/>
    <lineage>
        <taxon>Eukaryota</taxon>
        <taxon>Fungi</taxon>
        <taxon>Dikarya</taxon>
        <taxon>Ascomycota</taxon>
        <taxon>Pezizomycotina</taxon>
        <taxon>Eurotiomycetes</taxon>
        <taxon>Chaetothyriomycetidae</taxon>
        <taxon>Chaetothyriales</taxon>
        <taxon>Cyphellophoraceae</taxon>
        <taxon>Cyphellophora</taxon>
    </lineage>
</organism>
<dbReference type="OrthoDB" id="3219396at2759"/>
<gene>
    <name evidence="1" type="ORF">HMPREF1541_05748</name>
</gene>
<accession>W2RSU6</accession>
<name>W2RSU6_CYPE1</name>
<sequence length="158" mass="17866">MRYVFILGFTGADPVSPSHSKAEIKGWAGSLVWLNILPEECTRRMSPTILAKKRQVMRESLKDGLRAWVQGHGIQAQKRKADEMEFTERRSVKILARRFTAKKLAMDDATNTVEKRAQVRWGRDAQSDSFNAAYAHPTRANVLGMKRFWEGVISAASS</sequence>
<dbReference type="GeneID" id="19973087"/>
<proteinExistence type="predicted"/>
<dbReference type="eggNOG" id="ENOG502SC4D">
    <property type="taxonomic scope" value="Eukaryota"/>
</dbReference>
<dbReference type="AlphaFoldDB" id="W2RSU6"/>
<keyword evidence="2" id="KW-1185">Reference proteome</keyword>
<protein>
    <submittedName>
        <fullName evidence="1">Uncharacterized protein</fullName>
    </submittedName>
</protein>
<reference evidence="1 2" key="1">
    <citation type="submission" date="2013-03" db="EMBL/GenBank/DDBJ databases">
        <title>The Genome Sequence of Phialophora europaea CBS 101466.</title>
        <authorList>
            <consortium name="The Broad Institute Genomics Platform"/>
            <person name="Cuomo C."/>
            <person name="de Hoog S."/>
            <person name="Gorbushina A."/>
            <person name="Walker B."/>
            <person name="Young S.K."/>
            <person name="Zeng Q."/>
            <person name="Gargeya S."/>
            <person name="Fitzgerald M."/>
            <person name="Haas B."/>
            <person name="Abouelleil A."/>
            <person name="Allen A.W."/>
            <person name="Alvarado L."/>
            <person name="Arachchi H.M."/>
            <person name="Berlin A.M."/>
            <person name="Chapman S.B."/>
            <person name="Gainer-Dewar J."/>
            <person name="Goldberg J."/>
            <person name="Griggs A."/>
            <person name="Gujja S."/>
            <person name="Hansen M."/>
            <person name="Howarth C."/>
            <person name="Imamovic A."/>
            <person name="Ireland A."/>
            <person name="Larimer J."/>
            <person name="McCowan C."/>
            <person name="Murphy C."/>
            <person name="Pearson M."/>
            <person name="Poon T.W."/>
            <person name="Priest M."/>
            <person name="Roberts A."/>
            <person name="Saif S."/>
            <person name="Shea T."/>
            <person name="Sisk P."/>
            <person name="Sykes S."/>
            <person name="Wortman J."/>
            <person name="Nusbaum C."/>
            <person name="Birren B."/>
        </authorList>
    </citation>
    <scope>NUCLEOTIDE SEQUENCE [LARGE SCALE GENOMIC DNA]</scope>
    <source>
        <strain evidence="1 2">CBS 101466</strain>
    </source>
</reference>
<dbReference type="InParanoid" id="W2RSU6"/>
<dbReference type="Proteomes" id="UP000030752">
    <property type="component" value="Unassembled WGS sequence"/>
</dbReference>
<dbReference type="HOGENOM" id="CLU_1669330_0_0_1"/>
<dbReference type="VEuPathDB" id="FungiDB:HMPREF1541_05748"/>
<dbReference type="RefSeq" id="XP_008718307.1">
    <property type="nucleotide sequence ID" value="XM_008720085.1"/>
</dbReference>
<evidence type="ECO:0000313" key="1">
    <source>
        <dbReference type="EMBL" id="ETN39522.1"/>
    </source>
</evidence>
<dbReference type="EMBL" id="KB822721">
    <property type="protein sequence ID" value="ETN39522.1"/>
    <property type="molecule type" value="Genomic_DNA"/>
</dbReference>
<evidence type="ECO:0000313" key="2">
    <source>
        <dbReference type="Proteomes" id="UP000030752"/>
    </source>
</evidence>